<proteinExistence type="predicted"/>
<reference evidence="1 2" key="1">
    <citation type="journal article" date="2012" name="Int. J. Syst. Evol. Microbiol.">
        <title>Flammeovirga pacifica sp. nov., isolated from deep-sea sediment.</title>
        <authorList>
            <person name="Xu H."/>
            <person name="Fu Y."/>
            <person name="Yang N."/>
            <person name="Ding Z."/>
            <person name="Lai Q."/>
            <person name="Zeng R."/>
        </authorList>
    </citation>
    <scope>NUCLEOTIDE SEQUENCE [LARGE SCALE GENOMIC DNA]</scope>
    <source>
        <strain evidence="2">DSM 24597 / LMG 26175 / WPAGA1</strain>
    </source>
</reference>
<evidence type="ECO:0000313" key="2">
    <source>
        <dbReference type="Proteomes" id="UP000179797"/>
    </source>
</evidence>
<dbReference type="EMBL" id="JRYR02000001">
    <property type="protein sequence ID" value="OHX66325.1"/>
    <property type="molecule type" value="Genomic_DNA"/>
</dbReference>
<dbReference type="Proteomes" id="UP000179797">
    <property type="component" value="Unassembled WGS sequence"/>
</dbReference>
<gene>
    <name evidence="1" type="ORF">NH26_08145</name>
</gene>
<evidence type="ECO:0000313" key="1">
    <source>
        <dbReference type="EMBL" id="OHX66325.1"/>
    </source>
</evidence>
<evidence type="ECO:0008006" key="3">
    <source>
        <dbReference type="Google" id="ProtNLM"/>
    </source>
</evidence>
<keyword evidence="2" id="KW-1185">Reference proteome</keyword>
<dbReference type="STRING" id="915059.NH26_08145"/>
<dbReference type="RefSeq" id="WP_044224922.1">
    <property type="nucleotide sequence ID" value="NZ_JRYR02000001.1"/>
</dbReference>
<dbReference type="OrthoDB" id="978637at2"/>
<organism evidence="1 2">
    <name type="scientific">Flammeovirga pacifica</name>
    <dbReference type="NCBI Taxonomy" id="915059"/>
    <lineage>
        <taxon>Bacteria</taxon>
        <taxon>Pseudomonadati</taxon>
        <taxon>Bacteroidota</taxon>
        <taxon>Cytophagia</taxon>
        <taxon>Cytophagales</taxon>
        <taxon>Flammeovirgaceae</taxon>
        <taxon>Flammeovirga</taxon>
    </lineage>
</organism>
<comment type="caution">
    <text evidence="1">The sequence shown here is derived from an EMBL/GenBank/DDBJ whole genome shotgun (WGS) entry which is preliminary data.</text>
</comment>
<sequence>MKLTLSYFLFIIITIPAYSQETNFFNSFMDYVEHNSDSTIFQEEYHFDKIFKVVETKGAEIHEFYIYSNNKENYFGISQKKEAQELMVFDYNTENIITFCLINNEPYAICGPFSYFNYFAPKPINYAFKKIDHIDHKKHYQSVNDSIKLDIYLSKESEFNTVGFKYGFWMMIEETSFYDIPLLDKGAIVEIKKSHIDNQLIHHALSHQPMNINKTVSFKGRKIMDFGVFKDKMKND</sequence>
<accession>A0A1S1YZM2</accession>
<name>A0A1S1YZM2_FLAPC</name>
<protein>
    <recommendedName>
        <fullName evidence="3">DUF4412 domain-containing protein</fullName>
    </recommendedName>
</protein>
<dbReference type="AlphaFoldDB" id="A0A1S1YZM2"/>